<dbReference type="PANTHER" id="PTHR43004:SF10">
    <property type="entry name" value="2-MONOOXYGENASE, PUTATIVE (AFU_ORTHOLOGUE AFUA_6G11480)-RELATED"/>
    <property type="match status" value="1"/>
</dbReference>
<sequence length="588" mass="65523">MDKAEEVDVIIVGSGPAGLCAAQWLTRLGIDFVIVEKRDGPLEFGHADGVQCRTVEVFESFGLAEELVKDAYWVNEVCFWAPGDGDETKIERRGRAPDVEEGISWRHHVILNQARFNMILIESMKRLGGKDVQYGVKVNAVLGGSGDEPYPVVVETEKEGKQRMYRAKYVLGADGAHSIVRRSLGFTMVGDTSDAVWGVMDCFAQTDFPDIRKKTTLRSQAGNLLIIPREGGTMSRFYIELPHGTDPKTVQLKDLQESARQIFSQYSLEIVETYWWSAYAIGQRLADQISKDNRIFLMGDAFHTHSPKAGQGMNMSLQDGYNIGWKLGYVLKGLSSPDLLRTYNLEREKTAADLIAFDRKLTKLFSIQTGGNKIATAAETFREFFIMSGLYTAGLTTSYDESMITSLSRTTQNLATKITVGMRFPSAQVVRFIDSRAVQLSAAALDADGKWKVVVLGGSVQNVRKGDSGSAFLWKDQNPQFGPEIDGANMIEPVLVLHGDRTAIEQSDIPESYASERGTYKIRQFHHVYVDDKSYNSGHGQAYDAWGVDPRHGAVIVVRPDQYVALVCPIDEAPIHKFFEKVWQASRR</sequence>
<dbReference type="CDD" id="cd02979">
    <property type="entry name" value="PHOX_C"/>
    <property type="match status" value="1"/>
</dbReference>
<dbReference type="GO" id="GO:0016709">
    <property type="term" value="F:oxidoreductase activity, acting on paired donors, with incorporation or reduction of molecular oxygen, NAD(P)H as one donor, and incorporation of one atom of oxygen"/>
    <property type="evidence" value="ECO:0007669"/>
    <property type="project" value="UniProtKB-ARBA"/>
</dbReference>
<keyword evidence="2" id="KW-0285">Flavoprotein</keyword>
<protein>
    <recommendedName>
        <fullName evidence="10">Phenol 2-monooxygenase</fullName>
    </recommendedName>
</protein>
<evidence type="ECO:0000256" key="3">
    <source>
        <dbReference type="ARBA" id="ARBA00022827"/>
    </source>
</evidence>
<evidence type="ECO:0000313" key="9">
    <source>
        <dbReference type="RefSeq" id="XP_033532094.1"/>
    </source>
</evidence>
<feature type="domain" description="Phenol hydroxylase-like C-terminal dimerisation" evidence="6">
    <location>
        <begin position="398"/>
        <end position="584"/>
    </location>
</feature>
<dbReference type="InterPro" id="IPR036249">
    <property type="entry name" value="Thioredoxin-like_sf"/>
</dbReference>
<feature type="domain" description="FAD-binding" evidence="5">
    <location>
        <begin position="6"/>
        <end position="357"/>
    </location>
</feature>
<proteinExistence type="inferred from homology"/>
<keyword evidence="4" id="KW-0560">Oxidoreductase</keyword>
<evidence type="ECO:0000259" key="5">
    <source>
        <dbReference type="Pfam" id="PF01494"/>
    </source>
</evidence>
<evidence type="ECO:0000256" key="4">
    <source>
        <dbReference type="ARBA" id="ARBA00023002"/>
    </source>
</evidence>
<dbReference type="InterPro" id="IPR036188">
    <property type="entry name" value="FAD/NAD-bd_sf"/>
</dbReference>
<dbReference type="PANTHER" id="PTHR43004">
    <property type="entry name" value="TRK SYSTEM POTASSIUM UPTAKE PROTEIN"/>
    <property type="match status" value="1"/>
</dbReference>
<dbReference type="Gene3D" id="3.30.9.10">
    <property type="entry name" value="D-Amino Acid Oxidase, subunit A, domain 2"/>
    <property type="match status" value="1"/>
</dbReference>
<dbReference type="InterPro" id="IPR038220">
    <property type="entry name" value="PHOX_C_sf"/>
</dbReference>
<dbReference type="InterPro" id="IPR012941">
    <property type="entry name" value="Phe_hydrox_C_dim_dom"/>
</dbReference>
<dbReference type="GO" id="GO:0071949">
    <property type="term" value="F:FAD binding"/>
    <property type="evidence" value="ECO:0007669"/>
    <property type="project" value="InterPro"/>
</dbReference>
<evidence type="ECO:0000313" key="7">
    <source>
        <dbReference type="EMBL" id="KAF1810463.1"/>
    </source>
</evidence>
<dbReference type="Gene3D" id="3.40.30.20">
    <property type="match status" value="1"/>
</dbReference>
<dbReference type="SUPFAM" id="SSF52833">
    <property type="entry name" value="Thioredoxin-like"/>
    <property type="match status" value="1"/>
</dbReference>
<dbReference type="PRINTS" id="PR00420">
    <property type="entry name" value="RNGMNOXGNASE"/>
</dbReference>
<dbReference type="RefSeq" id="XP_033532094.1">
    <property type="nucleotide sequence ID" value="XM_033679945.1"/>
</dbReference>
<dbReference type="Gene3D" id="3.50.50.60">
    <property type="entry name" value="FAD/NAD(P)-binding domain"/>
    <property type="match status" value="1"/>
</dbReference>
<keyword evidence="8" id="KW-1185">Reference proteome</keyword>
<keyword evidence="3" id="KW-0274">FAD</keyword>
<reference evidence="7 9" key="1">
    <citation type="submission" date="2020-01" db="EMBL/GenBank/DDBJ databases">
        <authorList>
            <consortium name="DOE Joint Genome Institute"/>
            <person name="Haridas S."/>
            <person name="Albert R."/>
            <person name="Binder M."/>
            <person name="Bloem J."/>
            <person name="Labutti K."/>
            <person name="Salamov A."/>
            <person name="Andreopoulos B."/>
            <person name="Baker S.E."/>
            <person name="Barry K."/>
            <person name="Bills G."/>
            <person name="Bluhm B.H."/>
            <person name="Cannon C."/>
            <person name="Castanera R."/>
            <person name="Culley D.E."/>
            <person name="Daum C."/>
            <person name="Ezra D."/>
            <person name="Gonzalez J.B."/>
            <person name="Henrissat B."/>
            <person name="Kuo A."/>
            <person name="Liang C."/>
            <person name="Lipzen A."/>
            <person name="Lutzoni F."/>
            <person name="Magnuson J."/>
            <person name="Mondo S."/>
            <person name="Nolan M."/>
            <person name="Ohm R."/>
            <person name="Pangilinan J."/>
            <person name="Park H.-J."/>
            <person name="Ramirez L."/>
            <person name="Alfaro M."/>
            <person name="Sun H."/>
            <person name="Tritt A."/>
            <person name="Yoshinaga Y."/>
            <person name="Zwiers L.-H."/>
            <person name="Turgeon B.G."/>
            <person name="Goodwin S.B."/>
            <person name="Spatafora J.W."/>
            <person name="Crous P.W."/>
            <person name="Grigoriev I.V."/>
        </authorList>
    </citation>
    <scope>NUCLEOTIDE SEQUENCE</scope>
    <source>
        <strain evidence="7 9">CBS 781.70</strain>
    </source>
</reference>
<gene>
    <name evidence="7 9" type="ORF">P152DRAFT_460587</name>
</gene>
<reference evidence="9" key="2">
    <citation type="submission" date="2020-04" db="EMBL/GenBank/DDBJ databases">
        <authorList>
            <consortium name="NCBI Genome Project"/>
        </authorList>
    </citation>
    <scope>NUCLEOTIDE SEQUENCE</scope>
    <source>
        <strain evidence="9">CBS 781.70</strain>
    </source>
</reference>
<dbReference type="InterPro" id="IPR050641">
    <property type="entry name" value="RIFMO-like"/>
</dbReference>
<evidence type="ECO:0000256" key="2">
    <source>
        <dbReference type="ARBA" id="ARBA00022630"/>
    </source>
</evidence>
<name>A0A6G1FXF0_9PEZI</name>
<dbReference type="SUPFAM" id="SSF54373">
    <property type="entry name" value="FAD-linked reductases, C-terminal domain"/>
    <property type="match status" value="1"/>
</dbReference>
<evidence type="ECO:0000256" key="1">
    <source>
        <dbReference type="ARBA" id="ARBA00007801"/>
    </source>
</evidence>
<dbReference type="OrthoDB" id="1716816at2759"/>
<dbReference type="SUPFAM" id="SSF51905">
    <property type="entry name" value="FAD/NAD(P)-binding domain"/>
    <property type="match status" value="1"/>
</dbReference>
<accession>A0A6G1FXF0</accession>
<reference evidence="9" key="3">
    <citation type="submission" date="2025-04" db="UniProtKB">
        <authorList>
            <consortium name="RefSeq"/>
        </authorList>
    </citation>
    <scope>IDENTIFICATION</scope>
    <source>
        <strain evidence="9">CBS 781.70</strain>
    </source>
</reference>
<dbReference type="GeneID" id="54420515"/>
<dbReference type="EMBL" id="ML975166">
    <property type="protein sequence ID" value="KAF1810463.1"/>
    <property type="molecule type" value="Genomic_DNA"/>
</dbReference>
<dbReference type="Proteomes" id="UP000504638">
    <property type="component" value="Unplaced"/>
</dbReference>
<dbReference type="AlphaFoldDB" id="A0A6G1FXF0"/>
<dbReference type="Pfam" id="PF01494">
    <property type="entry name" value="FAD_binding_3"/>
    <property type="match status" value="1"/>
</dbReference>
<evidence type="ECO:0000313" key="8">
    <source>
        <dbReference type="Proteomes" id="UP000504638"/>
    </source>
</evidence>
<organism evidence="7">
    <name type="scientific">Eremomyces bilateralis CBS 781.70</name>
    <dbReference type="NCBI Taxonomy" id="1392243"/>
    <lineage>
        <taxon>Eukaryota</taxon>
        <taxon>Fungi</taxon>
        <taxon>Dikarya</taxon>
        <taxon>Ascomycota</taxon>
        <taxon>Pezizomycotina</taxon>
        <taxon>Dothideomycetes</taxon>
        <taxon>Dothideomycetes incertae sedis</taxon>
        <taxon>Eremomycetales</taxon>
        <taxon>Eremomycetaceae</taxon>
        <taxon>Eremomyces</taxon>
    </lineage>
</organism>
<comment type="similarity">
    <text evidence="1">Belongs to the PheA/TfdB FAD monooxygenase family.</text>
</comment>
<dbReference type="Pfam" id="PF07976">
    <property type="entry name" value="Phe_hydrox_dim"/>
    <property type="match status" value="1"/>
</dbReference>
<evidence type="ECO:0008006" key="10">
    <source>
        <dbReference type="Google" id="ProtNLM"/>
    </source>
</evidence>
<dbReference type="InterPro" id="IPR002938">
    <property type="entry name" value="FAD-bd"/>
</dbReference>
<evidence type="ECO:0000259" key="6">
    <source>
        <dbReference type="Pfam" id="PF07976"/>
    </source>
</evidence>